<evidence type="ECO:0000313" key="14">
    <source>
        <dbReference type="EMBL" id="CDO60521.1"/>
    </source>
</evidence>
<keyword evidence="5" id="KW-0677">Repeat</keyword>
<dbReference type="PROSITE" id="PS51846">
    <property type="entry name" value="CNNM"/>
    <property type="match status" value="1"/>
</dbReference>
<dbReference type="InterPro" id="IPR005170">
    <property type="entry name" value="Transptr-assoc_dom"/>
</dbReference>
<feature type="transmembrane region" description="Helical" evidence="11">
    <location>
        <begin position="59"/>
        <end position="83"/>
    </location>
</feature>
<keyword evidence="8 10" id="KW-0472">Membrane</keyword>
<evidence type="ECO:0000259" key="12">
    <source>
        <dbReference type="PROSITE" id="PS51371"/>
    </source>
</evidence>
<dbReference type="SMART" id="SM01091">
    <property type="entry name" value="CorC_HlyC"/>
    <property type="match status" value="1"/>
</dbReference>
<sequence>MALDIFILLALVGLNGFFALSEMAVVSSRSARLQALADGDRRANGAKVAAQLREKPERFLSTVQIGITMIGVLSGAFGAATVSEPLGQMLSGIEWIGSYGQPVALGLVVVVVTILTLVIGELVPKRIALGNPEYIASGIARPMLGLSKVFSPLVDFLSILSDLALRVLGISAEPVSQVTEEEIRQLVVEGAEAGAIEDVERDIVHRVFRLGDKMAYDIMTPRRQVPWLDLDAPLEVNAEIIREAQSMRYVVGQGPTRVPVGVVRAEDVLAALPTDLEFDIFASMSAPLYVPESAKALQVLGTMQSENKFMALVVDEFGEVQGAITMAEIFRAMVGDVTGDGSAPRMNVINRKDGSFLVEGGAAVDELKEVLGLQSLPGEDSEDFNTLAGAMLHFFGRLPTEGDEFVWDGYRFEIVDVDGTRIDKVMIAPLRNIPIAGLRSPASKAS</sequence>
<evidence type="ECO:0000256" key="10">
    <source>
        <dbReference type="PROSITE-ProRule" id="PRU01193"/>
    </source>
</evidence>
<feature type="domain" description="CBS" evidence="12">
    <location>
        <begin position="219"/>
        <end position="278"/>
    </location>
</feature>
<dbReference type="CDD" id="cd04590">
    <property type="entry name" value="CBS_pair_CorC_HlyC_assoc"/>
    <property type="match status" value="1"/>
</dbReference>
<dbReference type="InterPro" id="IPR051676">
    <property type="entry name" value="UPF0053_domain"/>
</dbReference>
<feature type="domain" description="CNNM transmembrane" evidence="13">
    <location>
        <begin position="1"/>
        <end position="200"/>
    </location>
</feature>
<evidence type="ECO:0000256" key="7">
    <source>
        <dbReference type="ARBA" id="ARBA00023122"/>
    </source>
</evidence>
<dbReference type="Proteomes" id="UP000032160">
    <property type="component" value="Chromosome I"/>
</dbReference>
<dbReference type="PROSITE" id="PS51371">
    <property type="entry name" value="CBS"/>
    <property type="match status" value="2"/>
</dbReference>
<reference evidence="14 15" key="1">
    <citation type="journal article" date="2014" name="Front. Genet.">
        <title>Genome and metabolic network of "Candidatus Phaeomarinobacter ectocarpi" Ec32, a new candidate genus of Alphaproteobacteria frequently associated with brown algae.</title>
        <authorList>
            <person name="Dittami S.M."/>
            <person name="Barbeyron T."/>
            <person name="Boyen C."/>
            <person name="Cambefort J."/>
            <person name="Collet G."/>
            <person name="Delage L."/>
            <person name="Gobet A."/>
            <person name="Groisillier A."/>
            <person name="Leblanc C."/>
            <person name="Michel G."/>
            <person name="Scornet D."/>
            <person name="Siegel A."/>
            <person name="Tapia J.E."/>
            <person name="Tonon T."/>
        </authorList>
    </citation>
    <scope>NUCLEOTIDE SEQUENCE [LARGE SCALE GENOMIC DNA]</scope>
    <source>
        <strain evidence="14 15">Ec32</strain>
    </source>
</reference>
<evidence type="ECO:0000313" key="15">
    <source>
        <dbReference type="Proteomes" id="UP000032160"/>
    </source>
</evidence>
<dbReference type="Gene3D" id="3.30.465.10">
    <property type="match status" value="1"/>
</dbReference>
<keyword evidence="4 10" id="KW-0812">Transmembrane</keyword>
<keyword evidence="6 10" id="KW-1133">Transmembrane helix</keyword>
<dbReference type="KEGG" id="pect:BN1012_Phect2308"/>
<organism evidence="14 15">
    <name type="scientific">Candidatus Phaeomarinibacter ectocarpi</name>
    <dbReference type="NCBI Taxonomy" id="1458461"/>
    <lineage>
        <taxon>Bacteria</taxon>
        <taxon>Pseudomonadati</taxon>
        <taxon>Pseudomonadota</taxon>
        <taxon>Alphaproteobacteria</taxon>
        <taxon>Hyphomicrobiales</taxon>
        <taxon>Parvibaculaceae</taxon>
        <taxon>Candidatus Phaeomarinibacter</taxon>
    </lineage>
</organism>
<proteinExistence type="inferred from homology"/>
<evidence type="ECO:0000256" key="6">
    <source>
        <dbReference type="ARBA" id="ARBA00022989"/>
    </source>
</evidence>
<evidence type="ECO:0000256" key="1">
    <source>
        <dbReference type="ARBA" id="ARBA00004651"/>
    </source>
</evidence>
<feature type="transmembrane region" description="Helical" evidence="11">
    <location>
        <begin position="6"/>
        <end position="26"/>
    </location>
</feature>
<dbReference type="GO" id="GO:0050660">
    <property type="term" value="F:flavin adenine dinucleotide binding"/>
    <property type="evidence" value="ECO:0007669"/>
    <property type="project" value="InterPro"/>
</dbReference>
<evidence type="ECO:0000256" key="8">
    <source>
        <dbReference type="ARBA" id="ARBA00023136"/>
    </source>
</evidence>
<dbReference type="STRING" id="1458461.BN1012_Phect2308"/>
<keyword evidence="7 9" id="KW-0129">CBS domain</keyword>
<keyword evidence="3" id="KW-1003">Cell membrane</keyword>
<dbReference type="PATRIC" id="fig|1458461.3.peg.2314"/>
<evidence type="ECO:0000256" key="11">
    <source>
        <dbReference type="SAM" id="Phobius"/>
    </source>
</evidence>
<accession>X5MNW9</accession>
<evidence type="ECO:0000256" key="2">
    <source>
        <dbReference type="ARBA" id="ARBA00006446"/>
    </source>
</evidence>
<dbReference type="Pfam" id="PF00571">
    <property type="entry name" value="CBS"/>
    <property type="match status" value="2"/>
</dbReference>
<dbReference type="SUPFAM" id="SSF54631">
    <property type="entry name" value="CBS-domain pair"/>
    <property type="match status" value="1"/>
</dbReference>
<feature type="domain" description="CBS" evidence="12">
    <location>
        <begin position="283"/>
        <end position="342"/>
    </location>
</feature>
<evidence type="ECO:0000259" key="13">
    <source>
        <dbReference type="PROSITE" id="PS51846"/>
    </source>
</evidence>
<dbReference type="GO" id="GO:0005886">
    <property type="term" value="C:plasma membrane"/>
    <property type="evidence" value="ECO:0007669"/>
    <property type="project" value="UniProtKB-SubCell"/>
</dbReference>
<comment type="similarity">
    <text evidence="2">Belongs to the UPF0053 family. Hemolysin C subfamily.</text>
</comment>
<dbReference type="PANTHER" id="PTHR43099">
    <property type="entry name" value="UPF0053 PROTEIN YRKA"/>
    <property type="match status" value="1"/>
</dbReference>
<dbReference type="InterPro" id="IPR036318">
    <property type="entry name" value="FAD-bd_PCMH-like_sf"/>
</dbReference>
<gene>
    <name evidence="14" type="ORF">BN1012_Phect2308</name>
</gene>
<name>X5MNW9_9HYPH</name>
<evidence type="ECO:0000256" key="5">
    <source>
        <dbReference type="ARBA" id="ARBA00022737"/>
    </source>
</evidence>
<dbReference type="Pfam" id="PF03471">
    <property type="entry name" value="CorC_HlyC"/>
    <property type="match status" value="1"/>
</dbReference>
<evidence type="ECO:0000256" key="4">
    <source>
        <dbReference type="ARBA" id="ARBA00022692"/>
    </source>
</evidence>
<dbReference type="PANTHER" id="PTHR43099:SF2">
    <property type="entry name" value="UPF0053 PROTEIN YRKA"/>
    <property type="match status" value="1"/>
</dbReference>
<dbReference type="OrthoDB" id="9805314at2"/>
<dbReference type="SUPFAM" id="SSF56176">
    <property type="entry name" value="FAD-binding/transporter-associated domain-like"/>
    <property type="match status" value="1"/>
</dbReference>
<protein>
    <submittedName>
        <fullName evidence="14">Inner membrane protein</fullName>
    </submittedName>
</protein>
<dbReference type="InterPro" id="IPR000644">
    <property type="entry name" value="CBS_dom"/>
</dbReference>
<dbReference type="InterPro" id="IPR016169">
    <property type="entry name" value="FAD-bd_PCMH_sub2"/>
</dbReference>
<dbReference type="InterPro" id="IPR044751">
    <property type="entry name" value="Ion_transp-like_CBS"/>
</dbReference>
<dbReference type="InterPro" id="IPR046342">
    <property type="entry name" value="CBS_dom_sf"/>
</dbReference>
<dbReference type="Pfam" id="PF01595">
    <property type="entry name" value="CNNM"/>
    <property type="match status" value="1"/>
</dbReference>
<feature type="transmembrane region" description="Helical" evidence="11">
    <location>
        <begin position="103"/>
        <end position="123"/>
    </location>
</feature>
<evidence type="ECO:0000256" key="3">
    <source>
        <dbReference type="ARBA" id="ARBA00022475"/>
    </source>
</evidence>
<dbReference type="AlphaFoldDB" id="X5MNW9"/>
<dbReference type="EMBL" id="HG966617">
    <property type="protein sequence ID" value="CDO60521.1"/>
    <property type="molecule type" value="Genomic_DNA"/>
</dbReference>
<dbReference type="Gene3D" id="3.10.580.10">
    <property type="entry name" value="CBS-domain"/>
    <property type="match status" value="1"/>
</dbReference>
<dbReference type="InterPro" id="IPR002550">
    <property type="entry name" value="CNNM"/>
</dbReference>
<comment type="subcellular location">
    <subcellularLocation>
        <location evidence="1">Cell membrane</location>
        <topology evidence="1">Multi-pass membrane protein</topology>
    </subcellularLocation>
</comment>
<dbReference type="HOGENOM" id="CLU_015237_4_0_5"/>
<evidence type="ECO:0000256" key="9">
    <source>
        <dbReference type="PROSITE-ProRule" id="PRU00703"/>
    </source>
</evidence>
<keyword evidence="15" id="KW-1185">Reference proteome</keyword>
<dbReference type="RefSeq" id="WP_043948544.1">
    <property type="nucleotide sequence ID" value="NZ_HG966617.1"/>
</dbReference>